<evidence type="ECO:0000313" key="4">
    <source>
        <dbReference type="Proteomes" id="UP000036987"/>
    </source>
</evidence>
<dbReference type="SMART" id="SM00028">
    <property type="entry name" value="TPR"/>
    <property type="match status" value="6"/>
</dbReference>
<dbReference type="SUPFAM" id="SSF48452">
    <property type="entry name" value="TPR-like"/>
    <property type="match status" value="3"/>
</dbReference>
<dbReference type="PANTHER" id="PTHR23082:SF0">
    <property type="entry name" value="GENERAL TRANSCRIPTION FACTOR 3C POLYPEPTIDE 3"/>
    <property type="match status" value="1"/>
</dbReference>
<accession>A0A0K9PVM5</accession>
<reference evidence="4" key="1">
    <citation type="journal article" date="2016" name="Nature">
        <title>The genome of the seagrass Zostera marina reveals angiosperm adaptation to the sea.</title>
        <authorList>
            <person name="Olsen J.L."/>
            <person name="Rouze P."/>
            <person name="Verhelst B."/>
            <person name="Lin Y.-C."/>
            <person name="Bayer T."/>
            <person name="Collen J."/>
            <person name="Dattolo E."/>
            <person name="De Paoli E."/>
            <person name="Dittami S."/>
            <person name="Maumus F."/>
            <person name="Michel G."/>
            <person name="Kersting A."/>
            <person name="Lauritano C."/>
            <person name="Lohaus R."/>
            <person name="Toepel M."/>
            <person name="Tonon T."/>
            <person name="Vanneste K."/>
            <person name="Amirebrahimi M."/>
            <person name="Brakel J."/>
            <person name="Bostroem C."/>
            <person name="Chovatia M."/>
            <person name="Grimwood J."/>
            <person name="Jenkins J.W."/>
            <person name="Jueterbock A."/>
            <person name="Mraz A."/>
            <person name="Stam W.T."/>
            <person name="Tice H."/>
            <person name="Bornberg-Bauer E."/>
            <person name="Green P.J."/>
            <person name="Pearson G.A."/>
            <person name="Procaccini G."/>
            <person name="Duarte C.M."/>
            <person name="Schmutz J."/>
            <person name="Reusch T.B.H."/>
            <person name="Van de Peer Y."/>
        </authorList>
    </citation>
    <scope>NUCLEOTIDE SEQUENCE [LARGE SCALE GENOMIC DNA]</scope>
    <source>
        <strain evidence="4">cv. Finnish</strain>
    </source>
</reference>
<keyword evidence="4" id="KW-1185">Reference proteome</keyword>
<name>A0A0K9PVM5_ZOSMR</name>
<evidence type="ECO:0000256" key="1">
    <source>
        <dbReference type="PROSITE-ProRule" id="PRU00339"/>
    </source>
</evidence>
<feature type="region of interest" description="Disordered" evidence="2">
    <location>
        <begin position="103"/>
        <end position="128"/>
    </location>
</feature>
<organism evidence="3 4">
    <name type="scientific">Zostera marina</name>
    <name type="common">Eelgrass</name>
    <dbReference type="NCBI Taxonomy" id="29655"/>
    <lineage>
        <taxon>Eukaryota</taxon>
        <taxon>Viridiplantae</taxon>
        <taxon>Streptophyta</taxon>
        <taxon>Embryophyta</taxon>
        <taxon>Tracheophyta</taxon>
        <taxon>Spermatophyta</taxon>
        <taxon>Magnoliopsida</taxon>
        <taxon>Liliopsida</taxon>
        <taxon>Zosteraceae</taxon>
        <taxon>Zostera</taxon>
    </lineage>
</organism>
<dbReference type="PANTHER" id="PTHR23082">
    <property type="entry name" value="TRANSCRIPTION INITIATION FACTOR IIIC TFIIIC , POLYPEPTIDE 3-RELATED"/>
    <property type="match status" value="1"/>
</dbReference>
<dbReference type="Gene3D" id="1.25.40.10">
    <property type="entry name" value="Tetratricopeptide repeat domain"/>
    <property type="match status" value="3"/>
</dbReference>
<comment type="caution">
    <text evidence="3">The sequence shown here is derived from an EMBL/GenBank/DDBJ whole genome shotgun (WGS) entry which is preliminary data.</text>
</comment>
<keyword evidence="1" id="KW-0802">TPR repeat</keyword>
<dbReference type="PROSITE" id="PS50005">
    <property type="entry name" value="TPR"/>
    <property type="match status" value="3"/>
</dbReference>
<dbReference type="OMA" id="FMRNEIA"/>
<feature type="compositionally biased region" description="Basic residues" evidence="2">
    <location>
        <begin position="104"/>
        <end position="125"/>
    </location>
</feature>
<dbReference type="GO" id="GO:0006383">
    <property type="term" value="P:transcription by RNA polymerase III"/>
    <property type="evidence" value="ECO:0000318"/>
    <property type="project" value="GO_Central"/>
</dbReference>
<dbReference type="AlphaFoldDB" id="A0A0K9PVM5"/>
<dbReference type="InterPro" id="IPR011990">
    <property type="entry name" value="TPR-like_helical_dom_sf"/>
</dbReference>
<gene>
    <name evidence="3" type="ORF">ZOSMA_156G00420</name>
</gene>
<dbReference type="EMBL" id="LFYR01000611">
    <property type="protein sequence ID" value="KMZ72994.1"/>
    <property type="molecule type" value="Genomic_DNA"/>
</dbReference>
<dbReference type="Pfam" id="PF13176">
    <property type="entry name" value="TPR_7"/>
    <property type="match status" value="1"/>
</dbReference>
<protein>
    <submittedName>
        <fullName evidence="3">Putative Transcription factor</fullName>
    </submittedName>
</protein>
<evidence type="ECO:0000256" key="2">
    <source>
        <dbReference type="SAM" id="MobiDB-lite"/>
    </source>
</evidence>
<dbReference type="InterPro" id="IPR019734">
    <property type="entry name" value="TPR_rpt"/>
</dbReference>
<sequence length="903" mass="103667">MSRSLGLEPEEEMDDWEEGEEIVEMDIDGEEEEDEDDMDFLDCIVSNAFRVDENDSLSYEALAQKKREAAFLRQKGDIGPSRNISEDDVFGANFEDILEEMTGRKRKRRKREKMTATKGRKKGQTAKRDPAIVKKIGEGNFHLAIGNYSEAIKILKEVVQIEPRIPECHHILALVYEAIGEREKAMNCHIITALVSPKDAALWKRLVQLSTEQGFQGQSRYCLKKAVTADPEDIDLRLKLAKLHIDLGDYLKAAKLCHKIIELCPSNVEVCQMAAEMYMRCGQVERAIDILENYLFNFLSENGLIIVSLLMSLHIKNESYVKALEVFELVCSGISSKNEIPLYLKVKAGVCHAYLGNMKESEFILESLWKEPLEDNGSLVLEAANLFFKLGLYELALKYYFLLEGSQGTSYDNKAFLELHISKCYLSLNEHKKAIPFYYKALSIMKNDVDARISLSLILVQEERIDEAITLLSPPLDKESINNDISTNAKPWWLDGRIKLKLARIYYNKSMLEEFVDTIFSPVCETLRMENMNGKISIKKRLTIPILSKRARLLDDPPGSILCGVKPIGLRHVGQRKCFQREEKREERKVRALENGFELSNDDLEEESDPENLPEKPFPKLLNDEEHYCLILDLCKALFHLQRYWDALEIINNVLYASTKTMSRDKKEELRTLRSQIAYCATDPKHGYEFVRSIVMRHPNSLAAWNCYYEVISRLGFHHSKHAKFMQKCTKDTQLSKCVPPMIIQGHQFTLNSTHQDAAKKYLRAYKLQPNNPLINLCCGTALINLALGFRLKNKHLTLIQGMGFLFQYLRICNESQEALYNIARAFQHVGLVTLAVSYYEKVLEMEVDDYPIPKLLVPKSQQPMVPGYCNLRREAAFNLHLIYMKSGSVDLARHILKTYCTI</sequence>
<dbReference type="GO" id="GO:0000127">
    <property type="term" value="C:transcription factor TFIIIC complex"/>
    <property type="evidence" value="ECO:0000318"/>
    <property type="project" value="GO_Central"/>
</dbReference>
<evidence type="ECO:0000313" key="3">
    <source>
        <dbReference type="EMBL" id="KMZ72994.1"/>
    </source>
</evidence>
<feature type="repeat" description="TPR" evidence="1">
    <location>
        <begin position="132"/>
        <end position="165"/>
    </location>
</feature>
<dbReference type="InterPro" id="IPR039340">
    <property type="entry name" value="Tfc4/TFIIIC-102/Sfc4"/>
</dbReference>
<proteinExistence type="predicted"/>
<dbReference type="Pfam" id="PF13181">
    <property type="entry name" value="TPR_8"/>
    <property type="match status" value="1"/>
</dbReference>
<dbReference type="STRING" id="29655.A0A0K9PVM5"/>
<feature type="repeat" description="TPR" evidence="1">
    <location>
        <begin position="415"/>
        <end position="448"/>
    </location>
</feature>
<feature type="repeat" description="TPR" evidence="1">
    <location>
        <begin position="234"/>
        <end position="267"/>
    </location>
</feature>
<dbReference type="OrthoDB" id="9991317at2759"/>
<dbReference type="Proteomes" id="UP000036987">
    <property type="component" value="Unassembled WGS sequence"/>
</dbReference>